<proteinExistence type="predicted"/>
<dbReference type="AlphaFoldDB" id="A0A4S8LFB4"/>
<evidence type="ECO:0000256" key="1">
    <source>
        <dbReference type="SAM" id="MobiDB-lite"/>
    </source>
</evidence>
<gene>
    <name evidence="2" type="ORF">K435DRAFT_804132</name>
</gene>
<protein>
    <submittedName>
        <fullName evidence="2">Uncharacterized protein</fullName>
    </submittedName>
</protein>
<sequence length="426" mass="48932">MDQTSFHQATLKGGEPTQGVGTTRNQEEEQRLREERDKARDELQRADREVDDLKEEVQKGNRSYNRLYADFKELRREDDDLKGELTLTVAVKGTVAEMMEPVAGNQRKRTMDARLEETSDEESDEEEETSRRGKGKSGPKRFGRMPGPLKTLHTPGNIQRNTLKSEIIPIQMPESAAQVTELAARAQEPNNWEAVRRVQTILAVFQAMNHHVKRNKLQMTRSWWNVVQDLSMRWRIPGWMESAKKLEVSYNWGQDIEVLKVIKVNQANLNMSLEEQAKWMVVNATPFTHPGVLISKPRSRPANDPGVQLLPSLVIEANGKYQQMLLITQPYLYEQLLGHWNVTMRVQRLAPIRPIKPANSEYLPVQYESGILPQKRPTNNNFNVWPGKEGTNATQGCREQSVDVMGLMDNQWLSPLAWPRLLHKAR</sequence>
<evidence type="ECO:0000313" key="2">
    <source>
        <dbReference type="EMBL" id="THU87639.1"/>
    </source>
</evidence>
<dbReference type="EMBL" id="ML179441">
    <property type="protein sequence ID" value="THU87639.1"/>
    <property type="molecule type" value="Genomic_DNA"/>
</dbReference>
<name>A0A4S8LFB4_DENBC</name>
<organism evidence="2 3">
    <name type="scientific">Dendrothele bispora (strain CBS 962.96)</name>
    <dbReference type="NCBI Taxonomy" id="1314807"/>
    <lineage>
        <taxon>Eukaryota</taxon>
        <taxon>Fungi</taxon>
        <taxon>Dikarya</taxon>
        <taxon>Basidiomycota</taxon>
        <taxon>Agaricomycotina</taxon>
        <taxon>Agaricomycetes</taxon>
        <taxon>Agaricomycetidae</taxon>
        <taxon>Agaricales</taxon>
        <taxon>Agaricales incertae sedis</taxon>
        <taxon>Dendrothele</taxon>
    </lineage>
</organism>
<reference evidence="2 3" key="1">
    <citation type="journal article" date="2019" name="Nat. Ecol. Evol.">
        <title>Megaphylogeny resolves global patterns of mushroom evolution.</title>
        <authorList>
            <person name="Varga T."/>
            <person name="Krizsan K."/>
            <person name="Foldi C."/>
            <person name="Dima B."/>
            <person name="Sanchez-Garcia M."/>
            <person name="Sanchez-Ramirez S."/>
            <person name="Szollosi G.J."/>
            <person name="Szarkandi J.G."/>
            <person name="Papp V."/>
            <person name="Albert L."/>
            <person name="Andreopoulos W."/>
            <person name="Angelini C."/>
            <person name="Antonin V."/>
            <person name="Barry K.W."/>
            <person name="Bougher N.L."/>
            <person name="Buchanan P."/>
            <person name="Buyck B."/>
            <person name="Bense V."/>
            <person name="Catcheside P."/>
            <person name="Chovatia M."/>
            <person name="Cooper J."/>
            <person name="Damon W."/>
            <person name="Desjardin D."/>
            <person name="Finy P."/>
            <person name="Geml J."/>
            <person name="Haridas S."/>
            <person name="Hughes K."/>
            <person name="Justo A."/>
            <person name="Karasinski D."/>
            <person name="Kautmanova I."/>
            <person name="Kiss B."/>
            <person name="Kocsube S."/>
            <person name="Kotiranta H."/>
            <person name="LaButti K.M."/>
            <person name="Lechner B.E."/>
            <person name="Liimatainen K."/>
            <person name="Lipzen A."/>
            <person name="Lukacs Z."/>
            <person name="Mihaltcheva S."/>
            <person name="Morgado L.N."/>
            <person name="Niskanen T."/>
            <person name="Noordeloos M.E."/>
            <person name="Ohm R.A."/>
            <person name="Ortiz-Santana B."/>
            <person name="Ovrebo C."/>
            <person name="Racz N."/>
            <person name="Riley R."/>
            <person name="Savchenko A."/>
            <person name="Shiryaev A."/>
            <person name="Soop K."/>
            <person name="Spirin V."/>
            <person name="Szebenyi C."/>
            <person name="Tomsovsky M."/>
            <person name="Tulloss R.E."/>
            <person name="Uehling J."/>
            <person name="Grigoriev I.V."/>
            <person name="Vagvolgyi C."/>
            <person name="Papp T."/>
            <person name="Martin F.M."/>
            <person name="Miettinen O."/>
            <person name="Hibbett D.S."/>
            <person name="Nagy L.G."/>
        </authorList>
    </citation>
    <scope>NUCLEOTIDE SEQUENCE [LARGE SCALE GENOMIC DNA]</scope>
    <source>
        <strain evidence="2 3">CBS 962.96</strain>
    </source>
</reference>
<feature type="compositionally biased region" description="Acidic residues" evidence="1">
    <location>
        <begin position="118"/>
        <end position="128"/>
    </location>
</feature>
<feature type="region of interest" description="Disordered" evidence="1">
    <location>
        <begin position="1"/>
        <end position="66"/>
    </location>
</feature>
<keyword evidence="3" id="KW-1185">Reference proteome</keyword>
<dbReference type="Proteomes" id="UP000297245">
    <property type="component" value="Unassembled WGS sequence"/>
</dbReference>
<feature type="compositionally biased region" description="Basic and acidic residues" evidence="1">
    <location>
        <begin position="25"/>
        <end position="48"/>
    </location>
</feature>
<feature type="region of interest" description="Disordered" evidence="1">
    <location>
        <begin position="102"/>
        <end position="157"/>
    </location>
</feature>
<accession>A0A4S8LFB4</accession>
<feature type="compositionally biased region" description="Basic residues" evidence="1">
    <location>
        <begin position="132"/>
        <end position="143"/>
    </location>
</feature>
<evidence type="ECO:0000313" key="3">
    <source>
        <dbReference type="Proteomes" id="UP000297245"/>
    </source>
</evidence>